<dbReference type="Gene3D" id="2.10.80.10">
    <property type="entry name" value="Lipase, subunit A"/>
    <property type="match status" value="1"/>
</dbReference>
<evidence type="ECO:0000313" key="2">
    <source>
        <dbReference type="EMBL" id="AEO33509.1"/>
    </source>
</evidence>
<accession>G3MJ41</accession>
<feature type="compositionally biased region" description="Basic residues" evidence="1">
    <location>
        <begin position="146"/>
        <end position="159"/>
    </location>
</feature>
<reference evidence="2" key="1">
    <citation type="journal article" date="2011" name="PLoS ONE">
        <title>A deep insight into the sialotranscriptome of the gulf coast tick, Amblyomma maculatum.</title>
        <authorList>
            <person name="Karim S."/>
            <person name="Singh P."/>
            <person name="Ribeiro J.M."/>
        </authorList>
    </citation>
    <scope>NUCLEOTIDE SEQUENCE</scope>
    <source>
        <tissue evidence="2">Salivary gland</tissue>
    </source>
</reference>
<protein>
    <recommendedName>
        <fullName evidence="3">Prokineticin domain-containing protein</fullName>
    </recommendedName>
</protein>
<evidence type="ECO:0000256" key="1">
    <source>
        <dbReference type="SAM" id="MobiDB-lite"/>
    </source>
</evidence>
<proteinExistence type="evidence at transcript level"/>
<dbReference type="EMBL" id="JO841892">
    <property type="protein sequence ID" value="AEO33509.1"/>
    <property type="molecule type" value="mRNA"/>
</dbReference>
<feature type="non-terminal residue" evidence="2">
    <location>
        <position position="1"/>
    </location>
</feature>
<dbReference type="AlphaFoldDB" id="G3MJ41"/>
<sequence>LYAFGSGNHWKFLLKMRSILGTLVTLICALIMHAATETQNDMEQKRIENVLPPHLQKGTNSKLDNRVQKRQGEPCKDSNECGDGLCCLQQGTQWTCQQKALTGGQCTSSQLKGNTYIYHCPCQSSGDICTEGVCVSASSERDNSRRRQKRASQRNRRRH</sequence>
<evidence type="ECO:0008006" key="3">
    <source>
        <dbReference type="Google" id="ProtNLM"/>
    </source>
</evidence>
<name>G3MJ41_AMBMU</name>
<organism evidence="2">
    <name type="scientific">Amblyomma maculatum</name>
    <name type="common">Gulf Coast tick</name>
    <dbReference type="NCBI Taxonomy" id="34609"/>
    <lineage>
        <taxon>Eukaryota</taxon>
        <taxon>Metazoa</taxon>
        <taxon>Ecdysozoa</taxon>
        <taxon>Arthropoda</taxon>
        <taxon>Chelicerata</taxon>
        <taxon>Arachnida</taxon>
        <taxon>Acari</taxon>
        <taxon>Parasitiformes</taxon>
        <taxon>Ixodida</taxon>
        <taxon>Ixodoidea</taxon>
        <taxon>Ixodidae</taxon>
        <taxon>Amblyomminae</taxon>
        <taxon>Amblyomma</taxon>
    </lineage>
</organism>
<feature type="region of interest" description="Disordered" evidence="1">
    <location>
        <begin position="140"/>
        <end position="159"/>
    </location>
</feature>